<dbReference type="GO" id="GO:0006935">
    <property type="term" value="P:chemotaxis"/>
    <property type="evidence" value="ECO:0007669"/>
    <property type="project" value="UniProtKB-ARBA"/>
</dbReference>
<evidence type="ECO:0000313" key="9">
    <source>
        <dbReference type="Proteomes" id="UP000239001"/>
    </source>
</evidence>
<evidence type="ECO:0000256" key="4">
    <source>
        <dbReference type="SAM" id="Coils"/>
    </source>
</evidence>
<reference evidence="8 9" key="2">
    <citation type="submission" date="2018-03" db="EMBL/GenBank/DDBJ databases">
        <authorList>
            <person name="Keele B.F."/>
        </authorList>
    </citation>
    <scope>NUCLEOTIDE SEQUENCE [LARGE SCALE GENOMIC DNA]</scope>
    <source>
        <strain evidence="8 9">CCALA 016</strain>
    </source>
</reference>
<keyword evidence="5" id="KW-0472">Membrane</keyword>
<keyword evidence="5" id="KW-1133">Transmembrane helix</keyword>
<dbReference type="CDD" id="cd06225">
    <property type="entry name" value="HAMP"/>
    <property type="match status" value="1"/>
</dbReference>
<dbReference type="EMBL" id="PXOH01000015">
    <property type="protein sequence ID" value="PSF36210.1"/>
    <property type="molecule type" value="Genomic_DNA"/>
</dbReference>
<feature type="transmembrane region" description="Helical" evidence="5">
    <location>
        <begin position="66"/>
        <end position="87"/>
    </location>
</feature>
<dbReference type="InterPro" id="IPR003660">
    <property type="entry name" value="HAMP_dom"/>
</dbReference>
<proteinExistence type="inferred from homology"/>
<feature type="coiled-coil region" evidence="4">
    <location>
        <begin position="144"/>
        <end position="181"/>
    </location>
</feature>
<evidence type="ECO:0000256" key="1">
    <source>
        <dbReference type="ARBA" id="ARBA00023224"/>
    </source>
</evidence>
<dbReference type="PROSITE" id="PS50111">
    <property type="entry name" value="CHEMOTAXIS_TRANSDUC_2"/>
    <property type="match status" value="1"/>
</dbReference>
<dbReference type="Pfam" id="PF00015">
    <property type="entry name" value="MCPsignal"/>
    <property type="match status" value="1"/>
</dbReference>
<dbReference type="CDD" id="cd11386">
    <property type="entry name" value="MCP_signal"/>
    <property type="match status" value="1"/>
</dbReference>
<evidence type="ECO:0000256" key="5">
    <source>
        <dbReference type="SAM" id="Phobius"/>
    </source>
</evidence>
<dbReference type="Proteomes" id="UP000239001">
    <property type="component" value="Unassembled WGS sequence"/>
</dbReference>
<evidence type="ECO:0000256" key="3">
    <source>
        <dbReference type="PROSITE-ProRule" id="PRU00284"/>
    </source>
</evidence>
<evidence type="ECO:0000313" key="8">
    <source>
        <dbReference type="EMBL" id="PSF36210.1"/>
    </source>
</evidence>
<keyword evidence="5" id="KW-0812">Transmembrane</keyword>
<evidence type="ECO:0000259" key="7">
    <source>
        <dbReference type="PROSITE" id="PS50885"/>
    </source>
</evidence>
<evidence type="ECO:0000256" key="2">
    <source>
        <dbReference type="ARBA" id="ARBA00029447"/>
    </source>
</evidence>
<dbReference type="OrthoDB" id="419276at2"/>
<dbReference type="SUPFAM" id="SSF158472">
    <property type="entry name" value="HAMP domain-like"/>
    <property type="match status" value="1"/>
</dbReference>
<dbReference type="GO" id="GO:0007165">
    <property type="term" value="P:signal transduction"/>
    <property type="evidence" value="ECO:0007669"/>
    <property type="project" value="UniProtKB-KW"/>
</dbReference>
<dbReference type="PANTHER" id="PTHR32089:SF114">
    <property type="entry name" value="METHYL-ACCEPTING CHEMOTAXIS PROTEIN MCPB"/>
    <property type="match status" value="1"/>
</dbReference>
<dbReference type="Gene3D" id="6.10.340.10">
    <property type="match status" value="1"/>
</dbReference>
<accession>A0A2T1LWD7</accession>
<reference evidence="8 9" key="1">
    <citation type="submission" date="2018-03" db="EMBL/GenBank/DDBJ databases">
        <title>The ancient ancestry and fast evolution of plastids.</title>
        <authorList>
            <person name="Moore K.R."/>
            <person name="Magnabosco C."/>
            <person name="Momper L."/>
            <person name="Gold D.A."/>
            <person name="Bosak T."/>
            <person name="Fournier G.P."/>
        </authorList>
    </citation>
    <scope>NUCLEOTIDE SEQUENCE [LARGE SCALE GENOMIC DNA]</scope>
    <source>
        <strain evidence="8 9">CCALA 016</strain>
    </source>
</reference>
<feature type="domain" description="Methyl-accepting transducer" evidence="6">
    <location>
        <begin position="218"/>
        <end position="454"/>
    </location>
</feature>
<dbReference type="SUPFAM" id="SSF58104">
    <property type="entry name" value="Methyl-accepting chemotaxis protein (MCP) signaling domain"/>
    <property type="match status" value="1"/>
</dbReference>
<comment type="similarity">
    <text evidence="2">Belongs to the methyl-accepting chemotaxis (MCP) protein family.</text>
</comment>
<dbReference type="Pfam" id="PF00672">
    <property type="entry name" value="HAMP"/>
    <property type="match status" value="1"/>
</dbReference>
<dbReference type="FunFam" id="1.10.287.950:FF:000001">
    <property type="entry name" value="Methyl-accepting chemotaxis sensory transducer"/>
    <property type="match status" value="1"/>
</dbReference>
<gene>
    <name evidence="8" type="ORF">C7H19_14080</name>
</gene>
<dbReference type="InterPro" id="IPR004089">
    <property type="entry name" value="MCPsignal_dom"/>
</dbReference>
<organism evidence="8 9">
    <name type="scientific">Aphanothece hegewaldii CCALA 016</name>
    <dbReference type="NCBI Taxonomy" id="2107694"/>
    <lineage>
        <taxon>Bacteria</taxon>
        <taxon>Bacillati</taxon>
        <taxon>Cyanobacteriota</taxon>
        <taxon>Cyanophyceae</taxon>
        <taxon>Oscillatoriophycideae</taxon>
        <taxon>Chroococcales</taxon>
        <taxon>Aphanothecaceae</taxon>
        <taxon>Aphanothece</taxon>
    </lineage>
</organism>
<sequence>MFANNSILKEAVSAKNGEIVTSTININNQSYTLAAKALFDNHGVPVAVLVRGTSQQALNALITQSLALQGLVLALALIAGLGLIYLLGRAIVNPIEKLQQVAQAFSSGDRNVRAQVLTTDEIGQLTTTFNKMADNIVASEASLAQQAQQQEIEAIKQRQEKENLQTEVVKLLLEIEGAQKGNLTVRGKVSEGVVGSIADAFNTTINKLRDLVLQVQDVSNQVNELSQSGSTSVRQLSDAALTQSSEINQVLQTVAQMNTSIQTVANSATEAAKIARQASTEAQEGDFTMDKTVDSIEKIRSTVASTAKKVKHLAESSQEISQIVEIISGISEKTNLLAFNASVEAARAGENGQGFRIVAEEVRRLADRVTEQTKEIQNLVRNIQQETGTVLQAMEESTSTVVTGTEFALQTKQILQGIAATSQKIDAYLQEISSSTTTQTEASQQVNQTMEEVSAIAQETSSEAQDVVKSLQTLVEQATVLQTSIAQFQLKS</sequence>
<keyword evidence="9" id="KW-1185">Reference proteome</keyword>
<dbReference type="PROSITE" id="PS50885">
    <property type="entry name" value="HAMP"/>
    <property type="match status" value="1"/>
</dbReference>
<dbReference type="SMART" id="SM00304">
    <property type="entry name" value="HAMP"/>
    <property type="match status" value="2"/>
</dbReference>
<dbReference type="GO" id="GO:0016020">
    <property type="term" value="C:membrane"/>
    <property type="evidence" value="ECO:0007669"/>
    <property type="project" value="InterPro"/>
</dbReference>
<protein>
    <submittedName>
        <fullName evidence="8">Methyl-accepting chemotaxis protein</fullName>
    </submittedName>
</protein>
<keyword evidence="4" id="KW-0175">Coiled coil</keyword>
<dbReference type="PANTHER" id="PTHR32089">
    <property type="entry name" value="METHYL-ACCEPTING CHEMOTAXIS PROTEIN MCPB"/>
    <property type="match status" value="1"/>
</dbReference>
<name>A0A2T1LWD7_9CHRO</name>
<feature type="domain" description="HAMP" evidence="7">
    <location>
        <begin position="89"/>
        <end position="141"/>
    </location>
</feature>
<dbReference type="SMART" id="SM00283">
    <property type="entry name" value="MA"/>
    <property type="match status" value="1"/>
</dbReference>
<comment type="caution">
    <text evidence="8">The sequence shown here is derived from an EMBL/GenBank/DDBJ whole genome shotgun (WGS) entry which is preliminary data.</text>
</comment>
<keyword evidence="1 3" id="KW-0807">Transducer</keyword>
<dbReference type="Gene3D" id="1.10.287.950">
    <property type="entry name" value="Methyl-accepting chemotaxis protein"/>
    <property type="match status" value="1"/>
</dbReference>
<evidence type="ECO:0000259" key="6">
    <source>
        <dbReference type="PROSITE" id="PS50111"/>
    </source>
</evidence>
<dbReference type="AlphaFoldDB" id="A0A2T1LWD7"/>